<evidence type="ECO:0000313" key="2">
    <source>
        <dbReference type="EMBL" id="CAL5990771.1"/>
    </source>
</evidence>
<dbReference type="EMBL" id="CAXDID020000026">
    <property type="protein sequence ID" value="CAL5990774.1"/>
    <property type="molecule type" value="Genomic_DNA"/>
</dbReference>
<dbReference type="EMBL" id="CAXDID020000026">
    <property type="protein sequence ID" value="CAL5990771.1"/>
    <property type="molecule type" value="Genomic_DNA"/>
</dbReference>
<accession>A0ABP1HBH2</accession>
<reference evidence="2 4" key="1">
    <citation type="submission" date="2024-07" db="EMBL/GenBank/DDBJ databases">
        <authorList>
            <person name="Akdeniz Z."/>
        </authorList>
    </citation>
    <scope>NUCLEOTIDE SEQUENCE [LARGE SCALE GENOMIC DNA]</scope>
</reference>
<sequence>MFRLLLQYARQFLIPPEVTAIFLSSHHSQYLERSARNSRLKLSVILLTGFGQFADNLTYYTGKETYIKSVVVPTNPQIIYSWLLKYFASYLQDLEQLMIKTRKAEPISGANNYCCKLKFAEDVVVIFAFGGIFSLFISGEMVK</sequence>
<proteinExistence type="predicted"/>
<name>A0ABP1HBH2_9EUKA</name>
<keyword evidence="1" id="KW-0812">Transmembrane</keyword>
<comment type="caution">
    <text evidence="2">The sequence shown here is derived from an EMBL/GenBank/DDBJ whole genome shotgun (WGS) entry which is preliminary data.</text>
</comment>
<keyword evidence="4" id="KW-1185">Reference proteome</keyword>
<gene>
    <name evidence="2" type="ORF">HINF_LOCUS11603</name>
    <name evidence="3" type="ORF">HINF_LOCUS11606</name>
</gene>
<keyword evidence="1" id="KW-0472">Membrane</keyword>
<dbReference type="Proteomes" id="UP001642409">
    <property type="component" value="Unassembled WGS sequence"/>
</dbReference>
<evidence type="ECO:0000313" key="3">
    <source>
        <dbReference type="EMBL" id="CAL5990774.1"/>
    </source>
</evidence>
<evidence type="ECO:0000256" key="1">
    <source>
        <dbReference type="SAM" id="Phobius"/>
    </source>
</evidence>
<evidence type="ECO:0000313" key="4">
    <source>
        <dbReference type="Proteomes" id="UP001642409"/>
    </source>
</evidence>
<protein>
    <submittedName>
        <fullName evidence="2">Hypothetical_protein</fullName>
    </submittedName>
</protein>
<organism evidence="2 4">
    <name type="scientific">Hexamita inflata</name>
    <dbReference type="NCBI Taxonomy" id="28002"/>
    <lineage>
        <taxon>Eukaryota</taxon>
        <taxon>Metamonada</taxon>
        <taxon>Diplomonadida</taxon>
        <taxon>Hexamitidae</taxon>
        <taxon>Hexamitinae</taxon>
        <taxon>Hexamita</taxon>
    </lineage>
</organism>
<keyword evidence="1" id="KW-1133">Transmembrane helix</keyword>
<feature type="transmembrane region" description="Helical" evidence="1">
    <location>
        <begin position="123"/>
        <end position="142"/>
    </location>
</feature>